<dbReference type="InterPro" id="IPR036812">
    <property type="entry name" value="NAD(P)_OxRdtase_dom_sf"/>
</dbReference>
<dbReference type="Gene3D" id="3.20.20.100">
    <property type="entry name" value="NADP-dependent oxidoreductase domain"/>
    <property type="match status" value="1"/>
</dbReference>
<feature type="domain" description="4Fe-4S ferredoxin-type" evidence="4">
    <location>
        <begin position="280"/>
        <end position="309"/>
    </location>
</feature>
<dbReference type="PANTHER" id="PTHR43312:SF2">
    <property type="entry name" value="OXIDOREDUCTASE"/>
    <property type="match status" value="1"/>
</dbReference>
<dbReference type="AlphaFoldDB" id="A0A397RVL9"/>
<dbReference type="InterPro" id="IPR017896">
    <property type="entry name" value="4Fe4S_Fe-S-bd"/>
</dbReference>
<protein>
    <recommendedName>
        <fullName evidence="4">4Fe-4S ferredoxin-type domain-containing protein</fullName>
    </recommendedName>
</protein>
<evidence type="ECO:0000313" key="6">
    <source>
        <dbReference type="Proteomes" id="UP000266506"/>
    </source>
</evidence>
<accession>A0A397RVL9</accession>
<dbReference type="OrthoDB" id="9804790at2"/>
<dbReference type="InParanoid" id="A0A397RVL9"/>
<dbReference type="InterPro" id="IPR023210">
    <property type="entry name" value="NADP_OxRdtase_dom"/>
</dbReference>
<evidence type="ECO:0000259" key="4">
    <source>
        <dbReference type="PROSITE" id="PS51379"/>
    </source>
</evidence>
<keyword evidence="6" id="KW-1185">Reference proteome</keyword>
<dbReference type="PROSITE" id="PS51379">
    <property type="entry name" value="4FE4S_FER_2"/>
    <property type="match status" value="1"/>
</dbReference>
<dbReference type="Gene3D" id="3.30.70.20">
    <property type="match status" value="1"/>
</dbReference>
<dbReference type="InterPro" id="IPR017900">
    <property type="entry name" value="4Fe4S_Fe_S_CS"/>
</dbReference>
<dbReference type="Proteomes" id="UP000266506">
    <property type="component" value="Unassembled WGS sequence"/>
</dbReference>
<keyword evidence="2" id="KW-0408">Iron</keyword>
<dbReference type="GO" id="GO:0046872">
    <property type="term" value="F:metal ion binding"/>
    <property type="evidence" value="ECO:0007669"/>
    <property type="project" value="UniProtKB-KW"/>
</dbReference>
<dbReference type="SUPFAM" id="SSF51430">
    <property type="entry name" value="NAD(P)-linked oxidoreductase"/>
    <property type="match status" value="1"/>
</dbReference>
<dbReference type="SUPFAM" id="SSF46548">
    <property type="entry name" value="alpha-helical ferredoxin"/>
    <property type="match status" value="1"/>
</dbReference>
<reference evidence="5 6" key="1">
    <citation type="submission" date="2018-08" db="EMBL/GenBank/DDBJ databases">
        <title>Genomic Encyclopedia of Archaeal and Bacterial Type Strains, Phase II (KMG-II): from individual species to whole genera.</title>
        <authorList>
            <person name="Goeker M."/>
        </authorList>
    </citation>
    <scope>NUCLEOTIDE SEQUENCE [LARGE SCALE GENOMIC DNA]</scope>
    <source>
        <strain evidence="5 6">ATCC 27112</strain>
    </source>
</reference>
<dbReference type="CDD" id="cd19096">
    <property type="entry name" value="AKR_Fe-S_oxidoreductase"/>
    <property type="match status" value="1"/>
</dbReference>
<dbReference type="PANTHER" id="PTHR43312">
    <property type="entry name" value="D-THREO-ALDOSE 1-DEHYDROGENASE"/>
    <property type="match status" value="1"/>
</dbReference>
<dbReference type="Pfam" id="PF00248">
    <property type="entry name" value="Aldo_ket_red"/>
    <property type="match status" value="1"/>
</dbReference>
<dbReference type="FunCoup" id="A0A397RVL9">
    <property type="interactions" value="114"/>
</dbReference>
<dbReference type="EMBL" id="QXEV01000002">
    <property type="protein sequence ID" value="RIA78390.1"/>
    <property type="molecule type" value="Genomic_DNA"/>
</dbReference>
<evidence type="ECO:0000256" key="2">
    <source>
        <dbReference type="ARBA" id="ARBA00023004"/>
    </source>
</evidence>
<organism evidence="5 6">
    <name type="scientific">Anaeroplasma bactoclasticum</name>
    <dbReference type="NCBI Taxonomy" id="2088"/>
    <lineage>
        <taxon>Bacteria</taxon>
        <taxon>Bacillati</taxon>
        <taxon>Mycoplasmatota</taxon>
        <taxon>Mollicutes</taxon>
        <taxon>Anaeroplasmatales</taxon>
        <taxon>Anaeroplasmataceae</taxon>
        <taxon>Anaeroplasma</taxon>
    </lineage>
</organism>
<name>A0A397RVL9_9MOLU</name>
<evidence type="ECO:0000256" key="3">
    <source>
        <dbReference type="ARBA" id="ARBA00023014"/>
    </source>
</evidence>
<proteinExistence type="predicted"/>
<dbReference type="Pfam" id="PF13187">
    <property type="entry name" value="Fer4_9"/>
    <property type="match status" value="1"/>
</dbReference>
<sequence length="367" mass="42709">MEVKSFKDGIKLSRLGMGNMRLPVIENTETIDFLKSQEIIDYAMSHGINYYDTAYVYSKGDSERFLGQAMKKYKRDSFYLATKWNYGANPDFKAVFQEQLERLNTDYIDFYLIHCLTDDNIDSYIQSGGIEYFLEMKRIGKIKYLGFSSHASVETLRRFADYTNWDFAQLQINYLDWNYSKTKEEYQILKDRNIPTMVMEPVRGGRLAKLSHPAEALLKHAHKDWSIASWALRFVRTLDNVLVILSGMSSLEQIKDNIETFNDDTKLTKEDIDILFKACKIFHEDIYIPCTGCRYCVDDCPSSINIPEYLKLLNDYKIEGMDTFEDREEIKSIGTPKDCIKCETCMGHCPQNIKIPSFLEELAKVLK</sequence>
<keyword evidence="1" id="KW-0479">Metal-binding</keyword>
<dbReference type="GO" id="GO:0051536">
    <property type="term" value="F:iron-sulfur cluster binding"/>
    <property type="evidence" value="ECO:0007669"/>
    <property type="project" value="UniProtKB-KW"/>
</dbReference>
<evidence type="ECO:0000256" key="1">
    <source>
        <dbReference type="ARBA" id="ARBA00022723"/>
    </source>
</evidence>
<dbReference type="RefSeq" id="WP_119015511.1">
    <property type="nucleotide sequence ID" value="NZ_QXEV01000002.1"/>
</dbReference>
<dbReference type="InterPro" id="IPR053135">
    <property type="entry name" value="AKR2_Oxidoreductase"/>
</dbReference>
<dbReference type="PROSITE" id="PS00198">
    <property type="entry name" value="4FE4S_FER_1"/>
    <property type="match status" value="2"/>
</dbReference>
<comment type="caution">
    <text evidence="5">The sequence shown here is derived from an EMBL/GenBank/DDBJ whole genome shotgun (WGS) entry which is preliminary data.</text>
</comment>
<gene>
    <name evidence="5" type="ORF">EI71_00342</name>
</gene>
<evidence type="ECO:0000313" key="5">
    <source>
        <dbReference type="EMBL" id="RIA78390.1"/>
    </source>
</evidence>
<keyword evidence="3" id="KW-0411">Iron-sulfur</keyword>